<accession>A0ABZ2RRL5</accession>
<proteinExistence type="predicted"/>
<dbReference type="RefSeq" id="WP_027334885.1">
    <property type="nucleotide sequence ID" value="NZ_CP148067.1"/>
</dbReference>
<dbReference type="EMBL" id="CP148067">
    <property type="protein sequence ID" value="WXL28758.1"/>
    <property type="molecule type" value="Genomic_DNA"/>
</dbReference>
<feature type="chain" id="PRO_5047550634" description="Lipoprotein" evidence="1">
    <location>
        <begin position="20"/>
        <end position="437"/>
    </location>
</feature>
<protein>
    <recommendedName>
        <fullName evidence="4">Lipoprotein</fullName>
    </recommendedName>
</protein>
<dbReference type="Proteomes" id="UP001477443">
    <property type="component" value="Chromosome"/>
</dbReference>
<organism evidence="2 3">
    <name type="scientific">Mycoplasmopsis felifaucium</name>
    <dbReference type="NCBI Taxonomy" id="35768"/>
    <lineage>
        <taxon>Bacteria</taxon>
        <taxon>Bacillati</taxon>
        <taxon>Mycoplasmatota</taxon>
        <taxon>Mycoplasmoidales</taxon>
        <taxon>Metamycoplasmataceae</taxon>
        <taxon>Mycoplasmopsis</taxon>
    </lineage>
</organism>
<dbReference type="PROSITE" id="PS51257">
    <property type="entry name" value="PROKAR_LIPOPROTEIN"/>
    <property type="match status" value="1"/>
</dbReference>
<reference evidence="2" key="1">
    <citation type="submission" date="2024-03" db="EMBL/GenBank/DDBJ databases">
        <title>Complete genome sequence of Mycoplasma felifaucium Z921 isolated from the trachea of a cheetah.</title>
        <authorList>
            <person name="Spergser J."/>
        </authorList>
    </citation>
    <scope>NUCLEOTIDE SEQUENCE [LARGE SCALE GENOMIC DNA]</scope>
    <source>
        <strain evidence="2">Z921</strain>
    </source>
</reference>
<evidence type="ECO:0000313" key="3">
    <source>
        <dbReference type="Proteomes" id="UP001477443"/>
    </source>
</evidence>
<evidence type="ECO:0008006" key="4">
    <source>
        <dbReference type="Google" id="ProtNLM"/>
    </source>
</evidence>
<keyword evidence="3" id="KW-1185">Reference proteome</keyword>
<name>A0ABZ2RRL5_9BACT</name>
<keyword evidence="1" id="KW-0732">Signal</keyword>
<sequence length="437" mass="51736">MNKKNRKLLLKLSVPVASALVGTSLSISCSNKASREAFKQYQEVVNSILNVGKTNELISLLPANSQKVYIVDNYYANDYFNVKNAYEKINTLDIKTISFLNNELNTNLENAKKIIQDKETTPNDEVSKAKENLSLLISVLRQWENIDGNKFAYRTTNSNISEVISEFRQYFTYNIAESNNESLINYSINKLHMLMDFHSELGNEYVRFYNFDDNKFEKDKFREYLKAEFDKLTEESYKFKELNPFLYNKELYLLDKLYIYLEMLKNTNIKSGSEQYWNDIEKNLYRLKFIKKLFNNRTEEINSFGVEENKTIIELKNEFKDNIDKAQKFYKYNYLGNYVRYNKLFNSFISFVQYVWDLGPKNSDDTRFLISVFKGWTENFKGALETFKKWSDAINNFEFISDNINFNISLPFPELMKHDDIFQLAKIALYNNQNHRG</sequence>
<feature type="signal peptide" evidence="1">
    <location>
        <begin position="1"/>
        <end position="19"/>
    </location>
</feature>
<gene>
    <name evidence="2" type="ORF">WG617_01855</name>
</gene>
<evidence type="ECO:0000313" key="2">
    <source>
        <dbReference type="EMBL" id="WXL28758.1"/>
    </source>
</evidence>
<evidence type="ECO:0000256" key="1">
    <source>
        <dbReference type="SAM" id="SignalP"/>
    </source>
</evidence>